<proteinExistence type="predicted"/>
<keyword evidence="1" id="KW-0472">Membrane</keyword>
<dbReference type="EMBL" id="VUNE01000001">
    <property type="protein sequence ID" value="MST61480.1"/>
    <property type="molecule type" value="Genomic_DNA"/>
</dbReference>
<dbReference type="AlphaFoldDB" id="A0A6N7WXT0"/>
<accession>A0A6N7WXT0</accession>
<gene>
    <name evidence="2" type="ORF">FYJ71_00590</name>
</gene>
<protein>
    <submittedName>
        <fullName evidence="2">Uncharacterized protein</fullName>
    </submittedName>
</protein>
<organism evidence="2 3">
    <name type="scientific">Peptostreptococcus porci</name>
    <dbReference type="NCBI Taxonomy" id="2652282"/>
    <lineage>
        <taxon>Bacteria</taxon>
        <taxon>Bacillati</taxon>
        <taxon>Bacillota</taxon>
        <taxon>Clostridia</taxon>
        <taxon>Peptostreptococcales</taxon>
        <taxon>Peptostreptococcaceae</taxon>
        <taxon>Peptostreptococcus</taxon>
    </lineage>
</organism>
<comment type="caution">
    <text evidence="2">The sequence shown here is derived from an EMBL/GenBank/DDBJ whole genome shotgun (WGS) entry which is preliminary data.</text>
</comment>
<dbReference type="Proteomes" id="UP000440713">
    <property type="component" value="Unassembled WGS sequence"/>
</dbReference>
<sequence>MLKFSIINKKNNRGIVNYEKKFKNSIGNTVTVGGVLGLILAKVPGAQAAGCVIGTISTLVGGGSLFIPNDSKHGLKFGIETVKRYRYRLGKRRVYRIDKYITSVSRY</sequence>
<feature type="transmembrane region" description="Helical" evidence="1">
    <location>
        <begin position="47"/>
        <end position="67"/>
    </location>
</feature>
<evidence type="ECO:0000313" key="2">
    <source>
        <dbReference type="EMBL" id="MST61480.1"/>
    </source>
</evidence>
<keyword evidence="3" id="KW-1185">Reference proteome</keyword>
<keyword evidence="1" id="KW-0812">Transmembrane</keyword>
<evidence type="ECO:0000256" key="1">
    <source>
        <dbReference type="SAM" id="Phobius"/>
    </source>
</evidence>
<dbReference type="RefSeq" id="WP_154536916.1">
    <property type="nucleotide sequence ID" value="NZ_VUNE01000001.1"/>
</dbReference>
<keyword evidence="1" id="KW-1133">Transmembrane helix</keyword>
<feature type="transmembrane region" description="Helical" evidence="1">
    <location>
        <begin position="21"/>
        <end position="41"/>
    </location>
</feature>
<name>A0A6N7WXT0_9FIRM</name>
<reference evidence="2 3" key="1">
    <citation type="submission" date="2019-08" db="EMBL/GenBank/DDBJ databases">
        <title>In-depth cultivation of the pig gut microbiome towards novel bacterial diversity and tailored functional studies.</title>
        <authorList>
            <person name="Wylensek D."/>
            <person name="Hitch T.C.A."/>
            <person name="Clavel T."/>
        </authorList>
    </citation>
    <scope>NUCLEOTIDE SEQUENCE [LARGE SCALE GENOMIC DNA]</scope>
    <source>
        <strain evidence="2 3">WCA-SAB-591-4A-A</strain>
    </source>
</reference>
<evidence type="ECO:0000313" key="3">
    <source>
        <dbReference type="Proteomes" id="UP000440713"/>
    </source>
</evidence>